<dbReference type="GO" id="GO:0017056">
    <property type="term" value="F:structural constituent of nuclear pore"/>
    <property type="evidence" value="ECO:0007669"/>
    <property type="project" value="TreeGrafter"/>
</dbReference>
<comment type="similarity">
    <text evidence="2">Belongs to the NUP186/NUP192/NUP205 family.</text>
</comment>
<reference evidence="6" key="1">
    <citation type="submission" date="2020-12" db="UniProtKB">
        <authorList>
            <consortium name="WormBaseParasite"/>
        </authorList>
    </citation>
    <scope>IDENTIFICATION</scope>
    <source>
        <strain evidence="6">MHco3</strain>
    </source>
</reference>
<evidence type="ECO:0000256" key="1">
    <source>
        <dbReference type="ARBA" id="ARBA00004123"/>
    </source>
</evidence>
<dbReference type="Proteomes" id="UP000025227">
    <property type="component" value="Unplaced"/>
</dbReference>
<evidence type="ECO:0000256" key="3">
    <source>
        <dbReference type="ARBA" id="ARBA00022448"/>
    </source>
</evidence>
<dbReference type="PANTHER" id="PTHR31344">
    <property type="entry name" value="NUCLEAR PORE COMPLEX PROTEIN NUP205"/>
    <property type="match status" value="1"/>
</dbReference>
<dbReference type="WBParaSite" id="HCON_00043430-00001">
    <property type="protein sequence ID" value="HCON_00043430-00001"/>
    <property type="gene ID" value="HCON_00043430"/>
</dbReference>
<protein>
    <submittedName>
        <fullName evidence="6">Nuclear pore complex protein</fullName>
    </submittedName>
</protein>
<evidence type="ECO:0000313" key="6">
    <source>
        <dbReference type="WBParaSite" id="HCON_00043430-00001"/>
    </source>
</evidence>
<dbReference type="GO" id="GO:0044611">
    <property type="term" value="C:nuclear pore inner ring"/>
    <property type="evidence" value="ECO:0007669"/>
    <property type="project" value="TreeGrafter"/>
</dbReference>
<dbReference type="Pfam" id="PF11894">
    <property type="entry name" value="Nup192"/>
    <property type="match status" value="1"/>
</dbReference>
<dbReference type="GO" id="GO:0006999">
    <property type="term" value="P:nuclear pore organization"/>
    <property type="evidence" value="ECO:0007669"/>
    <property type="project" value="TreeGrafter"/>
</dbReference>
<dbReference type="OMA" id="CCCQPSI"/>
<evidence type="ECO:0000313" key="5">
    <source>
        <dbReference type="Proteomes" id="UP000025227"/>
    </source>
</evidence>
<dbReference type="OrthoDB" id="2019644at2759"/>
<name>A0A7I4Y2D7_HAECO</name>
<accession>A0A7I4Y2D7</accession>
<keyword evidence="3" id="KW-0813">Transport</keyword>
<comment type="subcellular location">
    <subcellularLocation>
        <location evidence="1">Nucleus</location>
    </subcellularLocation>
</comment>
<sequence>MSATNARTSKMIMWIEVRRACEAVQSFEDRENPSECAELIKEIEKFKWRIQNISKNQGKSSIERVKLKANAEIPIDGVKVTLDQALCDETMIISDIFNLNEMDALELVLSGESQRIHFDCLNRGLIAVVCYYDVHRLLAVILRTMLDWDKETMHESLRGFIEQNFVQRTMFQHLLQLQASFSVATEFHLLSQPHVNGLGGPKHQTLLRNVIEEIRENVAEALYSLCEWGAEHANEFLMDVFPILKGVPLAEKFLAHHLSAWMCMVKLTSQTVLSQTNTAAAVLSNLVKEIRNETLWSDQSVCGTAQLACAIALRSFAVSPADHLNITNVEIDVDKVVDRAVRNMAMLFIRHGIIGSDYFKHCCTHVRVVDGLLKQLVALFPAKLMEIERNSEDELNWVDEMSEKGQQATPALHYENLLRCFSDLYRIVDDPKASENVKSCLIELSTAFSSSGSMELCRFIERARLSHHVVHAVAYLDLLCAICRSRQVASFIFDVFARVPAHDDSCIGWNHVMSALRSYERLFRERHGGTSMFGHSLSQQPPKAVIPPRELIGMITWINLSRIVITLDEDAAEVFLEERQWAVLDAALGVVSAPVPLPLKGALLKLVAALAKGDASAHRIWTALNAHQLCTFAENGTLLGLQKELEERECAEEMYDTSLGLVTVLRSLLSHTHIAIPEIAAPYLQYLTKSIVSQMASRSYKDIEQFYELEEVSLSALLCILKQSHVDSRAVIRREPHVALLIQILNDTAVYRAICTVLLEDVNMQELVLPSSRRTSAPALPAIKLISTAISRYAVLRASIRSTDSDIMLAPLQTLLLTPLQSSGINILDIALLYIEQADDLPCHALYAGRILRELCAIRPSLQPQMVELLRARKTVQRYARAIRSVLNPGTIRYTISDMVTSEFDDQDLVRMRGEAALVVLEALSDSVETDPGGNNLCFLLFGFKLGADGISQLYEIESQPTGFHQVLSVLEQFIGSQNPFQLQFSSLIEPSFRLLQRLVSVDCVYSQAVLRFVRSINLIQQLVASPFLSTTLSQDAADGPTLLSVTRMISGSILHLAALEVSSLLKSGHFNIPYEMYSTLLETSDAVSNGDEASDEVTNLLFSLLRHGHIELTEEIEYPRLVHFNAHKLQTLFDTCKTTTVFNIAQYDIEYLHELLTREIVSTQAEDTTAVTREMEAVLTYGTDVNAQLLQRGASEQLVSGCTALLNVMALFAPVPFFSNESQLEMLTDAAFLLVEYVSGCGAEEQEAVCTTLLRLCKSICNLCKQEYTEMPDLRAALAHLMSPLLELLVQPGERSLKAKISIYGSVRLCLRDAYVKVEDKDASSSGDNWLTSGVIFSGAGATASGDPIAEVLSAMGYELSQCISSDIVDLPQQHKSTPLLLLSDVLHEDQKTFAIMVSKTGVARYMTDLLASIELDWVALSRREPDDEQNHVLYSSLMIALTRLALTDCGWNTLADLALPEVLAELRMFSNPPKQMFLEPTSVKKKGSPAELYVSSFDAVIQLCSAICAKPKWKRLSFKILDVVHSQRELLSQLMRAEISCRMMNATALLVQYIWDNDDASRPVIEADSVLNQLRTLPTTDETSQKVVEKPYSFVIPSHLSPQVVR</sequence>
<dbReference type="PANTHER" id="PTHR31344:SF0">
    <property type="entry name" value="NUCLEAR PORE COMPLEX PROTEIN NUP205"/>
    <property type="match status" value="1"/>
</dbReference>
<dbReference type="InterPro" id="IPR021827">
    <property type="entry name" value="Nup186/Nup192/Nup205"/>
</dbReference>
<keyword evidence="5" id="KW-1185">Reference proteome</keyword>
<keyword evidence="4" id="KW-0539">Nucleus</keyword>
<proteinExistence type="inferred from homology"/>
<evidence type="ECO:0000256" key="2">
    <source>
        <dbReference type="ARBA" id="ARBA00005892"/>
    </source>
</evidence>
<evidence type="ECO:0000256" key="4">
    <source>
        <dbReference type="ARBA" id="ARBA00023242"/>
    </source>
</evidence>
<organism evidence="5 6">
    <name type="scientific">Haemonchus contortus</name>
    <name type="common">Barber pole worm</name>
    <dbReference type="NCBI Taxonomy" id="6289"/>
    <lineage>
        <taxon>Eukaryota</taxon>
        <taxon>Metazoa</taxon>
        <taxon>Ecdysozoa</taxon>
        <taxon>Nematoda</taxon>
        <taxon>Chromadorea</taxon>
        <taxon>Rhabditida</taxon>
        <taxon>Rhabditina</taxon>
        <taxon>Rhabditomorpha</taxon>
        <taxon>Strongyloidea</taxon>
        <taxon>Trichostrongylidae</taxon>
        <taxon>Haemonchus</taxon>
    </lineage>
</organism>